<evidence type="ECO:0000313" key="2">
    <source>
        <dbReference type="Proteomes" id="UP001500392"/>
    </source>
</evidence>
<reference evidence="2" key="1">
    <citation type="journal article" date="2019" name="Int. J. Syst. Evol. Microbiol.">
        <title>The Global Catalogue of Microorganisms (GCM) 10K type strain sequencing project: providing services to taxonomists for standard genome sequencing and annotation.</title>
        <authorList>
            <consortium name="The Broad Institute Genomics Platform"/>
            <consortium name="The Broad Institute Genome Sequencing Center for Infectious Disease"/>
            <person name="Wu L."/>
            <person name="Ma J."/>
        </authorList>
    </citation>
    <scope>NUCLEOTIDE SEQUENCE [LARGE SCALE GENOMIC DNA]</scope>
    <source>
        <strain evidence="2">JCM 17304</strain>
    </source>
</reference>
<organism evidence="1 2">
    <name type="scientific">Zhongshania borealis</name>
    <dbReference type="NCBI Taxonomy" id="889488"/>
    <lineage>
        <taxon>Bacteria</taxon>
        <taxon>Pseudomonadati</taxon>
        <taxon>Pseudomonadota</taxon>
        <taxon>Gammaproteobacteria</taxon>
        <taxon>Cellvibrionales</taxon>
        <taxon>Spongiibacteraceae</taxon>
        <taxon>Zhongshania</taxon>
    </lineage>
</organism>
<gene>
    <name evidence="1" type="ORF">GCM10022414_01200</name>
</gene>
<evidence type="ECO:0000313" key="1">
    <source>
        <dbReference type="EMBL" id="GAA4082422.1"/>
    </source>
</evidence>
<dbReference type="RefSeq" id="WP_344931756.1">
    <property type="nucleotide sequence ID" value="NZ_BAABDM010000001.1"/>
</dbReference>
<sequence length="191" mass="21907">MPEPDLDKIKAFASPNDFGQWLEENHATASELWVKIFKIKSGMPSVTWDQVVIEALCWGWIDGVKKSLDEETYLQRVTPRKARSKWSKRNTEHVERLISEGRMTEAGLVHVRAAKLDGRWAAAYTVSEMEVPTDFLDALSLKPKAKQFYDTLTKSSRSVIARGLLDAKRPETRLRRFQNFLDMLGRNEKPG</sequence>
<accession>A0ABP7W780</accession>
<comment type="caution">
    <text evidence="1">The sequence shown here is derived from an EMBL/GenBank/DDBJ whole genome shotgun (WGS) entry which is preliminary data.</text>
</comment>
<dbReference type="Pfam" id="PF13376">
    <property type="entry name" value="OmdA"/>
    <property type="match status" value="1"/>
</dbReference>
<dbReference type="EMBL" id="BAABDM010000001">
    <property type="protein sequence ID" value="GAA4082422.1"/>
    <property type="molecule type" value="Genomic_DNA"/>
</dbReference>
<protein>
    <submittedName>
        <fullName evidence="1">YdeI/OmpD-associated family protein</fullName>
    </submittedName>
</protein>
<keyword evidence="2" id="KW-1185">Reference proteome</keyword>
<dbReference type="Proteomes" id="UP001500392">
    <property type="component" value="Unassembled WGS sequence"/>
</dbReference>
<proteinExistence type="predicted"/>
<name>A0ABP7W780_9GAMM</name>